<evidence type="ECO:0000313" key="7">
    <source>
        <dbReference type="Proteomes" id="UP000504603"/>
    </source>
</evidence>
<dbReference type="GO" id="GO:0008270">
    <property type="term" value="F:zinc ion binding"/>
    <property type="evidence" value="ECO:0007669"/>
    <property type="project" value="UniProtKB-KW"/>
</dbReference>
<dbReference type="AlphaFoldDB" id="A0A6J1D127"/>
<evidence type="ECO:0000256" key="4">
    <source>
        <dbReference type="PROSITE-ProRule" id="PRU00047"/>
    </source>
</evidence>
<proteinExistence type="predicted"/>
<name>A0A6J1D127_MOMCH</name>
<evidence type="ECO:0000313" key="8">
    <source>
        <dbReference type="RefSeq" id="XP_022147770.1"/>
    </source>
</evidence>
<dbReference type="InterPro" id="IPR007527">
    <property type="entry name" value="Znf_SWIM"/>
</dbReference>
<dbReference type="PANTHER" id="PTHR31973">
    <property type="entry name" value="POLYPROTEIN, PUTATIVE-RELATED"/>
    <property type="match status" value="1"/>
</dbReference>
<protein>
    <submittedName>
        <fullName evidence="8">Uncharacterized protein LOC111016625</fullName>
    </submittedName>
</protein>
<dbReference type="RefSeq" id="XP_022147770.1">
    <property type="nucleotide sequence ID" value="XM_022292078.1"/>
</dbReference>
<keyword evidence="7" id="KW-1185">Reference proteome</keyword>
<dbReference type="InterPro" id="IPR001878">
    <property type="entry name" value="Znf_CCHC"/>
</dbReference>
<evidence type="ECO:0000259" key="5">
    <source>
        <dbReference type="PROSITE" id="PS50158"/>
    </source>
</evidence>
<evidence type="ECO:0000256" key="2">
    <source>
        <dbReference type="ARBA" id="ARBA00022771"/>
    </source>
</evidence>
<sequence>MTSNLAESMNAVLVHARALPITTLFANCRALLQQSFYERQTAASSRGTVLTEYAEIILKKEAERARYHHVRPIDRFEFKVHDGTSKVSVNLNSKTCTCKQFDYFEIPCSHAIAGAVFRNISVHSLCSDRYQIETLILGYAEPVYPLGDEEDWILPDDYVPKTIKPPKFVPCVGRHQTTRIPSAGEVRQVHKCGRCGNVGHNRRTCRQPLRIE</sequence>
<dbReference type="GeneID" id="111016625"/>
<dbReference type="OrthoDB" id="1939383at2759"/>
<evidence type="ECO:0000256" key="3">
    <source>
        <dbReference type="ARBA" id="ARBA00022833"/>
    </source>
</evidence>
<dbReference type="SMART" id="SM00575">
    <property type="entry name" value="ZnF_PMZ"/>
    <property type="match status" value="1"/>
</dbReference>
<evidence type="ECO:0000256" key="1">
    <source>
        <dbReference type="ARBA" id="ARBA00022723"/>
    </source>
</evidence>
<dbReference type="Proteomes" id="UP000504603">
    <property type="component" value="Unplaced"/>
</dbReference>
<keyword evidence="2 4" id="KW-0863">Zinc-finger</keyword>
<dbReference type="GO" id="GO:0003676">
    <property type="term" value="F:nucleic acid binding"/>
    <property type="evidence" value="ECO:0007669"/>
    <property type="project" value="InterPro"/>
</dbReference>
<dbReference type="InterPro" id="IPR006564">
    <property type="entry name" value="Znf_PMZ"/>
</dbReference>
<keyword evidence="1" id="KW-0479">Metal-binding</keyword>
<gene>
    <name evidence="8" type="primary">LOC111016625</name>
</gene>
<feature type="domain" description="CCHC-type" evidence="5">
    <location>
        <begin position="191"/>
        <end position="207"/>
    </location>
</feature>
<keyword evidence="3" id="KW-0862">Zinc</keyword>
<dbReference type="KEGG" id="mcha:111016625"/>
<dbReference type="PANTHER" id="PTHR31973:SF187">
    <property type="entry name" value="MUTATOR TRANSPOSASE MUDRA PROTEIN"/>
    <property type="match status" value="1"/>
</dbReference>
<dbReference type="Pfam" id="PF04434">
    <property type="entry name" value="SWIM"/>
    <property type="match status" value="1"/>
</dbReference>
<dbReference type="PROSITE" id="PS50966">
    <property type="entry name" value="ZF_SWIM"/>
    <property type="match status" value="1"/>
</dbReference>
<accession>A0A6J1D127</accession>
<evidence type="ECO:0000259" key="6">
    <source>
        <dbReference type="PROSITE" id="PS50966"/>
    </source>
</evidence>
<reference evidence="8" key="1">
    <citation type="submission" date="2025-08" db="UniProtKB">
        <authorList>
            <consortium name="RefSeq"/>
        </authorList>
    </citation>
    <scope>IDENTIFICATION</scope>
    <source>
        <strain evidence="8">OHB3-1</strain>
    </source>
</reference>
<dbReference type="PROSITE" id="PS50158">
    <property type="entry name" value="ZF_CCHC"/>
    <property type="match status" value="1"/>
</dbReference>
<organism evidence="7 8">
    <name type="scientific">Momordica charantia</name>
    <name type="common">Bitter gourd</name>
    <name type="synonym">Balsam pear</name>
    <dbReference type="NCBI Taxonomy" id="3673"/>
    <lineage>
        <taxon>Eukaryota</taxon>
        <taxon>Viridiplantae</taxon>
        <taxon>Streptophyta</taxon>
        <taxon>Embryophyta</taxon>
        <taxon>Tracheophyta</taxon>
        <taxon>Spermatophyta</taxon>
        <taxon>Magnoliopsida</taxon>
        <taxon>eudicotyledons</taxon>
        <taxon>Gunneridae</taxon>
        <taxon>Pentapetalae</taxon>
        <taxon>rosids</taxon>
        <taxon>fabids</taxon>
        <taxon>Cucurbitales</taxon>
        <taxon>Cucurbitaceae</taxon>
        <taxon>Momordiceae</taxon>
        <taxon>Momordica</taxon>
    </lineage>
</organism>
<feature type="domain" description="SWIM-type" evidence="6">
    <location>
        <begin position="85"/>
        <end position="119"/>
    </location>
</feature>